<dbReference type="PROSITE" id="PS50940">
    <property type="entry name" value="CHIT_BIND_II"/>
    <property type="match status" value="1"/>
</dbReference>
<reference evidence="9" key="2">
    <citation type="submission" date="2021-02" db="UniProtKB">
        <authorList>
            <consortium name="EnsemblMetazoa"/>
        </authorList>
    </citation>
    <scope>IDENTIFICATION</scope>
    <source>
        <strain evidence="9">JHB</strain>
    </source>
</reference>
<proteinExistence type="predicted"/>
<dbReference type="HOGENOM" id="CLU_167799_0_0_1"/>
<name>B0WZD0_CULQU</name>
<dbReference type="Pfam" id="PF01607">
    <property type="entry name" value="CBM_14"/>
    <property type="match status" value="1"/>
</dbReference>
<feature type="chain" id="PRO_5014567074" description="Chitin-binding type-2 domain-containing protein" evidence="6">
    <location>
        <begin position="25"/>
        <end position="94"/>
    </location>
</feature>
<keyword evidence="1" id="KW-0147">Chitin-binding</keyword>
<keyword evidence="4" id="KW-1015">Disulfide bond</keyword>
<dbReference type="Proteomes" id="UP000002320">
    <property type="component" value="Unassembled WGS sequence"/>
</dbReference>
<feature type="signal peptide" evidence="6">
    <location>
        <begin position="1"/>
        <end position="24"/>
    </location>
</feature>
<dbReference type="SMART" id="SM00494">
    <property type="entry name" value="ChtBD2"/>
    <property type="match status" value="1"/>
</dbReference>
<sequence length="94" mass="10306">MKLLTLTALAIGAILALLTSGSSADVCGPNSRCPAGYYDYMLPHFDCEKFYLCENGIACEQNCPAGLHFNAFRQRCDAPEQACCDIYLPCFPEE</sequence>
<dbReference type="eggNOG" id="ENOG502T6WI">
    <property type="taxonomic scope" value="Eukaryota"/>
</dbReference>
<dbReference type="GO" id="GO:0008061">
    <property type="term" value="F:chitin binding"/>
    <property type="evidence" value="ECO:0007669"/>
    <property type="project" value="UniProtKB-KW"/>
</dbReference>
<dbReference type="SUPFAM" id="SSF57625">
    <property type="entry name" value="Invertebrate chitin-binding proteins"/>
    <property type="match status" value="1"/>
</dbReference>
<dbReference type="PANTHER" id="PTHR23301:SF0">
    <property type="entry name" value="CHITIN-BINDING TYPE-2 DOMAIN-CONTAINING PROTEIN-RELATED"/>
    <property type="match status" value="1"/>
</dbReference>
<accession>B0WZD0</accession>
<evidence type="ECO:0000259" key="7">
    <source>
        <dbReference type="PROSITE" id="PS50940"/>
    </source>
</evidence>
<keyword evidence="5" id="KW-0325">Glycoprotein</keyword>
<dbReference type="EMBL" id="DS232206">
    <property type="protein sequence ID" value="EDS37444.1"/>
    <property type="molecule type" value="Genomic_DNA"/>
</dbReference>
<evidence type="ECO:0000256" key="3">
    <source>
        <dbReference type="ARBA" id="ARBA00022737"/>
    </source>
</evidence>
<dbReference type="PANTHER" id="PTHR23301">
    <property type="entry name" value="CHITIN BINDING PERITROPHIN-A"/>
    <property type="match status" value="1"/>
</dbReference>
<evidence type="ECO:0000313" key="8">
    <source>
        <dbReference type="EMBL" id="EDS37444.1"/>
    </source>
</evidence>
<evidence type="ECO:0000256" key="6">
    <source>
        <dbReference type="SAM" id="SignalP"/>
    </source>
</evidence>
<dbReference type="InterPro" id="IPR051940">
    <property type="entry name" value="Chitin_bind-dev_reg"/>
</dbReference>
<feature type="domain" description="Chitin-binding type-2" evidence="7">
    <location>
        <begin position="30"/>
        <end position="83"/>
    </location>
</feature>
<gene>
    <name evidence="9" type="primary">6045398</name>
    <name evidence="8" type="ORF">CpipJ_CPIJ012138</name>
</gene>
<evidence type="ECO:0000313" key="9">
    <source>
        <dbReference type="EnsemblMetazoa" id="CPIJ012138-PA"/>
    </source>
</evidence>
<dbReference type="GO" id="GO:0005576">
    <property type="term" value="C:extracellular region"/>
    <property type="evidence" value="ECO:0007669"/>
    <property type="project" value="InterPro"/>
</dbReference>
<dbReference type="KEGG" id="cqu:CpipJ_CPIJ012138"/>
<dbReference type="InParanoid" id="B0WZD0"/>
<dbReference type="OMA" id="EAPETAC"/>
<reference evidence="8" key="1">
    <citation type="submission" date="2007-03" db="EMBL/GenBank/DDBJ databases">
        <title>Annotation of Culex pipiens quinquefasciatus.</title>
        <authorList>
            <consortium name="The Broad Institute Genome Sequencing Platform"/>
            <person name="Atkinson P.W."/>
            <person name="Hemingway J."/>
            <person name="Christensen B.M."/>
            <person name="Higgs S."/>
            <person name="Kodira C."/>
            <person name="Hannick L."/>
            <person name="Megy K."/>
            <person name="O'Leary S."/>
            <person name="Pearson M."/>
            <person name="Haas B.J."/>
            <person name="Mauceli E."/>
            <person name="Wortman J.R."/>
            <person name="Lee N.H."/>
            <person name="Guigo R."/>
            <person name="Stanke M."/>
            <person name="Alvarado L."/>
            <person name="Amedeo P."/>
            <person name="Antoine C.H."/>
            <person name="Arensburger P."/>
            <person name="Bidwell S.L."/>
            <person name="Crawford M."/>
            <person name="Camaro F."/>
            <person name="Devon K."/>
            <person name="Engels R."/>
            <person name="Hammond M."/>
            <person name="Howarth C."/>
            <person name="Koehrsen M."/>
            <person name="Lawson D."/>
            <person name="Montgomery P."/>
            <person name="Nene V."/>
            <person name="Nusbaum C."/>
            <person name="Puiu D."/>
            <person name="Romero-Severson J."/>
            <person name="Severson D.W."/>
            <person name="Shumway M."/>
            <person name="Sisk P."/>
            <person name="Stolte C."/>
            <person name="Zeng Q."/>
            <person name="Eisenstadt E."/>
            <person name="Fraser-Liggett C."/>
            <person name="Strausberg R."/>
            <person name="Galagan J."/>
            <person name="Birren B."/>
            <person name="Collins F.H."/>
        </authorList>
    </citation>
    <scope>NUCLEOTIDE SEQUENCE [LARGE SCALE GENOMIC DNA]</scope>
    <source>
        <strain evidence="8">JHB</strain>
    </source>
</reference>
<evidence type="ECO:0000256" key="4">
    <source>
        <dbReference type="ARBA" id="ARBA00023157"/>
    </source>
</evidence>
<keyword evidence="2 6" id="KW-0732">Signal</keyword>
<dbReference type="EnsemblMetazoa" id="CPIJ012138-RA">
    <property type="protein sequence ID" value="CPIJ012138-PA"/>
    <property type="gene ID" value="CPIJ012138"/>
</dbReference>
<dbReference type="InterPro" id="IPR002557">
    <property type="entry name" value="Chitin-bd_dom"/>
</dbReference>
<keyword evidence="10" id="KW-1185">Reference proteome</keyword>
<evidence type="ECO:0000256" key="2">
    <source>
        <dbReference type="ARBA" id="ARBA00022729"/>
    </source>
</evidence>
<dbReference type="Gene3D" id="2.170.140.10">
    <property type="entry name" value="Chitin binding domain"/>
    <property type="match status" value="1"/>
</dbReference>
<evidence type="ECO:0000256" key="5">
    <source>
        <dbReference type="ARBA" id="ARBA00023180"/>
    </source>
</evidence>
<evidence type="ECO:0000313" key="10">
    <source>
        <dbReference type="Proteomes" id="UP000002320"/>
    </source>
</evidence>
<evidence type="ECO:0000256" key="1">
    <source>
        <dbReference type="ARBA" id="ARBA00022669"/>
    </source>
</evidence>
<protein>
    <recommendedName>
        <fullName evidence="7">Chitin-binding type-2 domain-containing protein</fullName>
    </recommendedName>
</protein>
<dbReference type="AlphaFoldDB" id="B0WZD0"/>
<organism>
    <name type="scientific">Culex quinquefasciatus</name>
    <name type="common">Southern house mosquito</name>
    <name type="synonym">Culex pungens</name>
    <dbReference type="NCBI Taxonomy" id="7176"/>
    <lineage>
        <taxon>Eukaryota</taxon>
        <taxon>Metazoa</taxon>
        <taxon>Ecdysozoa</taxon>
        <taxon>Arthropoda</taxon>
        <taxon>Hexapoda</taxon>
        <taxon>Insecta</taxon>
        <taxon>Pterygota</taxon>
        <taxon>Neoptera</taxon>
        <taxon>Endopterygota</taxon>
        <taxon>Diptera</taxon>
        <taxon>Nematocera</taxon>
        <taxon>Culicoidea</taxon>
        <taxon>Culicidae</taxon>
        <taxon>Culicinae</taxon>
        <taxon>Culicini</taxon>
        <taxon>Culex</taxon>
        <taxon>Culex</taxon>
    </lineage>
</organism>
<dbReference type="VEuPathDB" id="VectorBase:CPIJ012138"/>
<dbReference type="InterPro" id="IPR036508">
    <property type="entry name" value="Chitin-bd_dom_sf"/>
</dbReference>
<keyword evidence="3" id="KW-0677">Repeat</keyword>